<evidence type="ECO:0000313" key="3">
    <source>
        <dbReference type="Proteomes" id="UP001500879"/>
    </source>
</evidence>
<organism evidence="2 3">
    <name type="scientific">Streptomyces luteireticuli</name>
    <dbReference type="NCBI Taxonomy" id="173858"/>
    <lineage>
        <taxon>Bacteria</taxon>
        <taxon>Bacillati</taxon>
        <taxon>Actinomycetota</taxon>
        <taxon>Actinomycetes</taxon>
        <taxon>Kitasatosporales</taxon>
        <taxon>Streptomycetaceae</taxon>
        <taxon>Streptomyces</taxon>
    </lineage>
</organism>
<protein>
    <recommendedName>
        <fullName evidence="4">Serine protease</fullName>
    </recommendedName>
</protein>
<reference evidence="3" key="1">
    <citation type="journal article" date="2019" name="Int. J. Syst. Evol. Microbiol.">
        <title>The Global Catalogue of Microorganisms (GCM) 10K type strain sequencing project: providing services to taxonomists for standard genome sequencing and annotation.</title>
        <authorList>
            <consortium name="The Broad Institute Genomics Platform"/>
            <consortium name="The Broad Institute Genome Sequencing Center for Infectious Disease"/>
            <person name="Wu L."/>
            <person name="Ma J."/>
        </authorList>
    </citation>
    <scope>NUCLEOTIDE SEQUENCE [LARGE SCALE GENOMIC DNA]</scope>
    <source>
        <strain evidence="3">JCM 4788</strain>
    </source>
</reference>
<name>A0ABP3IAE1_9ACTN</name>
<gene>
    <name evidence="2" type="ORF">GCM10010357_16240</name>
</gene>
<accession>A0ABP3IAE1</accession>
<evidence type="ECO:0000256" key="1">
    <source>
        <dbReference type="SAM" id="SignalP"/>
    </source>
</evidence>
<comment type="caution">
    <text evidence="2">The sequence shown here is derived from an EMBL/GenBank/DDBJ whole genome shotgun (WGS) entry which is preliminary data.</text>
</comment>
<dbReference type="Proteomes" id="UP001500879">
    <property type="component" value="Unassembled WGS sequence"/>
</dbReference>
<proteinExistence type="predicted"/>
<dbReference type="EMBL" id="BAAABX010000015">
    <property type="protein sequence ID" value="GAA0395922.1"/>
    <property type="molecule type" value="Genomic_DNA"/>
</dbReference>
<evidence type="ECO:0008006" key="4">
    <source>
        <dbReference type="Google" id="ProtNLM"/>
    </source>
</evidence>
<feature type="signal peptide" evidence="1">
    <location>
        <begin position="1"/>
        <end position="25"/>
    </location>
</feature>
<evidence type="ECO:0000313" key="2">
    <source>
        <dbReference type="EMBL" id="GAA0395922.1"/>
    </source>
</evidence>
<keyword evidence="3" id="KW-1185">Reference proteome</keyword>
<sequence>MTRIALGAFLLASGGVAAVTGTAHAAEAGEAAAGPAVAGPFSRLVGPLADGRTAEQAVSFLKGQVKEHVPGKISGGVSVQTPFSRL</sequence>
<feature type="chain" id="PRO_5047437489" description="Serine protease" evidence="1">
    <location>
        <begin position="26"/>
        <end position="86"/>
    </location>
</feature>
<keyword evidence="1" id="KW-0732">Signal</keyword>